<organism evidence="12 13">
    <name type="scientific">Trichocoleus desertorum GB2-A4</name>
    <dbReference type="NCBI Taxonomy" id="2933944"/>
    <lineage>
        <taxon>Bacteria</taxon>
        <taxon>Bacillati</taxon>
        <taxon>Cyanobacteriota</taxon>
        <taxon>Cyanophyceae</taxon>
        <taxon>Leptolyngbyales</taxon>
        <taxon>Trichocoleusaceae</taxon>
        <taxon>Trichocoleus</taxon>
    </lineage>
</organism>
<comment type="caution">
    <text evidence="12">The sequence shown here is derived from an EMBL/GenBank/DDBJ whole genome shotgun (WGS) entry which is preliminary data.</text>
</comment>
<dbReference type="NCBIfam" id="TIGR00125">
    <property type="entry name" value="cyt_tran_rel"/>
    <property type="match status" value="1"/>
</dbReference>
<dbReference type="PANTHER" id="PTHR39321:SF3">
    <property type="entry name" value="PHOSPHOPANTETHEINE ADENYLYLTRANSFERASE"/>
    <property type="match status" value="1"/>
</dbReference>
<dbReference type="PANTHER" id="PTHR39321">
    <property type="entry name" value="NICOTINATE-NUCLEOTIDE ADENYLYLTRANSFERASE-RELATED"/>
    <property type="match status" value="1"/>
</dbReference>
<evidence type="ECO:0000256" key="1">
    <source>
        <dbReference type="ARBA" id="ARBA00002324"/>
    </source>
</evidence>
<evidence type="ECO:0000256" key="9">
    <source>
        <dbReference type="ARBA" id="ARBA00023027"/>
    </source>
</evidence>
<evidence type="ECO:0000256" key="6">
    <source>
        <dbReference type="ARBA" id="ARBA00022695"/>
    </source>
</evidence>
<keyword evidence="9" id="KW-0520">NAD</keyword>
<evidence type="ECO:0000313" key="13">
    <source>
        <dbReference type="Proteomes" id="UP001464891"/>
    </source>
</evidence>
<comment type="function">
    <text evidence="1">Catalyzes the reversible adenylation of nicotinate mononucleotide (NaMN) to nicotinic acid adenine dinucleotide (NaAD).</text>
</comment>
<dbReference type="NCBIfam" id="NF000842">
    <property type="entry name" value="PRK00071.2-1"/>
    <property type="match status" value="1"/>
</dbReference>
<evidence type="ECO:0000313" key="12">
    <source>
        <dbReference type="EMBL" id="MEP0816288.1"/>
    </source>
</evidence>
<dbReference type="GO" id="GO:0004515">
    <property type="term" value="F:nicotinate-nucleotide adenylyltransferase activity"/>
    <property type="evidence" value="ECO:0007669"/>
    <property type="project" value="UniProtKB-EC"/>
</dbReference>
<evidence type="ECO:0000256" key="5">
    <source>
        <dbReference type="ARBA" id="ARBA00022679"/>
    </source>
</evidence>
<dbReference type="CDD" id="cd02165">
    <property type="entry name" value="NMNAT"/>
    <property type="match status" value="1"/>
</dbReference>
<evidence type="ECO:0000256" key="10">
    <source>
        <dbReference type="ARBA" id="ARBA00048721"/>
    </source>
</evidence>
<dbReference type="Pfam" id="PF01467">
    <property type="entry name" value="CTP_transf_like"/>
    <property type="match status" value="1"/>
</dbReference>
<reference evidence="12 13" key="1">
    <citation type="submission" date="2022-04" db="EMBL/GenBank/DDBJ databases">
        <title>Positive selection, recombination, and allopatry shape intraspecific diversity of widespread and dominant cyanobacteria.</title>
        <authorList>
            <person name="Wei J."/>
            <person name="Shu W."/>
            <person name="Hu C."/>
        </authorList>
    </citation>
    <scope>NUCLEOTIDE SEQUENCE [LARGE SCALE GENOMIC DNA]</scope>
    <source>
        <strain evidence="12 13">GB2-A4</strain>
    </source>
</reference>
<feature type="domain" description="Cytidyltransferase-like" evidence="11">
    <location>
        <begin position="6"/>
        <end position="165"/>
    </location>
</feature>
<dbReference type="EMBL" id="JAMPKM010000002">
    <property type="protein sequence ID" value="MEP0816288.1"/>
    <property type="molecule type" value="Genomic_DNA"/>
</dbReference>
<evidence type="ECO:0000256" key="8">
    <source>
        <dbReference type="ARBA" id="ARBA00022840"/>
    </source>
</evidence>
<proteinExistence type="predicted"/>
<keyword evidence="7" id="KW-0547">Nucleotide-binding</keyword>
<accession>A0ABV0J3D9</accession>
<protein>
    <recommendedName>
        <fullName evidence="3">nicotinate-nucleotide adenylyltransferase</fullName>
        <ecNumber evidence="3">2.7.7.18</ecNumber>
    </recommendedName>
</protein>
<dbReference type="Proteomes" id="UP001464891">
    <property type="component" value="Unassembled WGS sequence"/>
</dbReference>
<evidence type="ECO:0000256" key="7">
    <source>
        <dbReference type="ARBA" id="ARBA00022741"/>
    </source>
</evidence>
<comment type="catalytic activity">
    <reaction evidence="10">
        <text>nicotinate beta-D-ribonucleotide + ATP + H(+) = deamido-NAD(+) + diphosphate</text>
        <dbReference type="Rhea" id="RHEA:22860"/>
        <dbReference type="ChEBI" id="CHEBI:15378"/>
        <dbReference type="ChEBI" id="CHEBI:30616"/>
        <dbReference type="ChEBI" id="CHEBI:33019"/>
        <dbReference type="ChEBI" id="CHEBI:57502"/>
        <dbReference type="ChEBI" id="CHEBI:58437"/>
        <dbReference type="EC" id="2.7.7.18"/>
    </reaction>
</comment>
<keyword evidence="8" id="KW-0067">ATP-binding</keyword>
<dbReference type="InterPro" id="IPR005248">
    <property type="entry name" value="NadD/NMNAT"/>
</dbReference>
<name>A0ABV0J3D9_9CYAN</name>
<dbReference type="InterPro" id="IPR004821">
    <property type="entry name" value="Cyt_trans-like"/>
</dbReference>
<comment type="pathway">
    <text evidence="2">Cofactor biosynthesis; NAD(+) biosynthesis; deamido-NAD(+) from nicotinate D-ribonucleotide: step 1/1.</text>
</comment>
<evidence type="ECO:0000256" key="4">
    <source>
        <dbReference type="ARBA" id="ARBA00022642"/>
    </source>
</evidence>
<sequence length="199" mass="22207">MPNIALFGTSADPPTAGHQAILGWLSQQFDYVAVWASNNPFKSHQTPLEHRSAMLQLLIQDIEPPRHNISLHPELSSSRALITVEQAQQQWPDAHLTFTIGADLVAQLPTWYRVEDLLQQVKLLVIPRPGYPLKDNDLAELRQLGAKIAIANLTGPAISSTAYREAGHAEALSPTVEAYIHQEQLYAWQETAPKRVQIR</sequence>
<dbReference type="NCBIfam" id="TIGR00482">
    <property type="entry name" value="nicotinate (nicotinamide) nucleotide adenylyltransferase"/>
    <property type="match status" value="1"/>
</dbReference>
<evidence type="ECO:0000256" key="2">
    <source>
        <dbReference type="ARBA" id="ARBA00005019"/>
    </source>
</evidence>
<evidence type="ECO:0000256" key="3">
    <source>
        <dbReference type="ARBA" id="ARBA00012389"/>
    </source>
</evidence>
<dbReference type="SUPFAM" id="SSF52374">
    <property type="entry name" value="Nucleotidylyl transferase"/>
    <property type="match status" value="1"/>
</dbReference>
<keyword evidence="4" id="KW-0662">Pyridine nucleotide biosynthesis</keyword>
<keyword evidence="6 12" id="KW-0548">Nucleotidyltransferase</keyword>
<dbReference type="EC" id="2.7.7.18" evidence="3"/>
<dbReference type="Gene3D" id="3.40.50.620">
    <property type="entry name" value="HUPs"/>
    <property type="match status" value="1"/>
</dbReference>
<keyword evidence="13" id="KW-1185">Reference proteome</keyword>
<keyword evidence="5 12" id="KW-0808">Transferase</keyword>
<dbReference type="InterPro" id="IPR014729">
    <property type="entry name" value="Rossmann-like_a/b/a_fold"/>
</dbReference>
<gene>
    <name evidence="12" type="ORF">NC998_04165</name>
</gene>
<dbReference type="RefSeq" id="WP_190433558.1">
    <property type="nucleotide sequence ID" value="NZ_JAMPKM010000002.1"/>
</dbReference>
<evidence type="ECO:0000259" key="11">
    <source>
        <dbReference type="Pfam" id="PF01467"/>
    </source>
</evidence>